<dbReference type="InterPro" id="IPR006062">
    <property type="entry name" value="His_biosynth"/>
</dbReference>
<dbReference type="InterPro" id="IPR011060">
    <property type="entry name" value="RibuloseP-bd_barrel"/>
</dbReference>
<dbReference type="PATRIC" id="fig|1009856.3.peg.95"/>
<dbReference type="SUPFAM" id="SSF51366">
    <property type="entry name" value="Ribulose-phoshate binding barrel"/>
    <property type="match status" value="1"/>
</dbReference>
<dbReference type="AlphaFoldDB" id="W0P4H4"/>
<accession>W0P4H4</accession>
<comment type="similarity">
    <text evidence="4 9 10">Belongs to the HisA/HisF family.</text>
</comment>
<evidence type="ECO:0000256" key="9">
    <source>
        <dbReference type="HAMAP-Rule" id="MF_01014"/>
    </source>
</evidence>
<dbReference type="InterPro" id="IPR023016">
    <property type="entry name" value="HisA/PriA"/>
</dbReference>
<dbReference type="EMBL" id="CP002697">
    <property type="protein sequence ID" value="AHG60265.1"/>
    <property type="molecule type" value="Genomic_DNA"/>
</dbReference>
<dbReference type="Gene3D" id="3.20.20.70">
    <property type="entry name" value="Aldolase class I"/>
    <property type="match status" value="1"/>
</dbReference>
<keyword evidence="8 9" id="KW-0413">Isomerase</keyword>
<dbReference type="FunFam" id="3.20.20.70:FF:000009">
    <property type="entry name" value="1-(5-phosphoribosyl)-5-[(5-phosphoribosylamino)methylideneamino] imidazole-4-carboxamide isomerase"/>
    <property type="match status" value="1"/>
</dbReference>
<feature type="active site" description="Proton donor" evidence="9">
    <location>
        <position position="129"/>
    </location>
</feature>
<dbReference type="NCBIfam" id="TIGR00007">
    <property type="entry name" value="1-(5-phosphoribosyl)-5-[(5-phosphoribosylamino)methylideneamino]imidazole-4-carboxamide isomerase"/>
    <property type="match status" value="1"/>
</dbReference>
<dbReference type="PANTHER" id="PTHR43090">
    <property type="entry name" value="1-(5-PHOSPHORIBOSYL)-5-[(5-PHOSPHORIBOSYLAMINO)METHYLIDENEAMINO] IMIDAZOLE-4-CARBOXAMIDE ISOMERASE"/>
    <property type="match status" value="1"/>
</dbReference>
<proteinExistence type="inferred from homology"/>
<keyword evidence="7 9" id="KW-0368">Histidine biosynthesis</keyword>
<evidence type="ECO:0000256" key="11">
    <source>
        <dbReference type="RuleBase" id="RU003658"/>
    </source>
</evidence>
<comment type="catalytic activity">
    <reaction evidence="1 9 11">
        <text>1-(5-phospho-beta-D-ribosyl)-5-[(5-phospho-beta-D-ribosylamino)methylideneamino]imidazole-4-carboxamide = 5-[(5-phospho-1-deoxy-D-ribulos-1-ylimino)methylamino]-1-(5-phospho-beta-D-ribosyl)imidazole-4-carboxamide</text>
        <dbReference type="Rhea" id="RHEA:15469"/>
        <dbReference type="ChEBI" id="CHEBI:58435"/>
        <dbReference type="ChEBI" id="CHEBI:58525"/>
        <dbReference type="EC" id="5.3.1.16"/>
    </reaction>
</comment>
<dbReference type="PANTHER" id="PTHR43090:SF2">
    <property type="entry name" value="1-(5-PHOSPHORIBOSYL)-5-[(5-PHOSPHORIBOSYLAMINO)METHYLIDENEAMINO] IMIDAZOLE-4-CARBOXAMIDE ISOMERASE"/>
    <property type="match status" value="1"/>
</dbReference>
<keyword evidence="5 9" id="KW-0963">Cytoplasm</keyword>
<dbReference type="InterPro" id="IPR006063">
    <property type="entry name" value="HisA_bact_arch"/>
</dbReference>
<name>W0P4H4_BUCMP</name>
<dbReference type="Proteomes" id="UP000019087">
    <property type="component" value="Chromosome"/>
</dbReference>
<dbReference type="HOGENOM" id="CLU_048577_1_2_6"/>
<gene>
    <name evidence="12" type="primary">hisa</name>
    <name evidence="9" type="synonym">hisA</name>
    <name evidence="12" type="ORF">BUMPUSDA_CDS00490</name>
</gene>
<dbReference type="EC" id="5.3.1.16" evidence="9 11"/>
<dbReference type="InterPro" id="IPR044524">
    <property type="entry name" value="Isoase_HisA-like"/>
</dbReference>
<evidence type="ECO:0000256" key="2">
    <source>
        <dbReference type="ARBA" id="ARBA00004496"/>
    </source>
</evidence>
<dbReference type="GO" id="GO:0003949">
    <property type="term" value="F:1-(5-phosphoribosyl)-5-[(5-phosphoribosylamino)methylideneamino]imidazole-4-carboxamide isomerase activity"/>
    <property type="evidence" value="ECO:0007669"/>
    <property type="project" value="UniProtKB-UniRule"/>
</dbReference>
<dbReference type="KEGG" id="bapu:BUMPUSDA_CDS00490"/>
<dbReference type="InterPro" id="IPR013785">
    <property type="entry name" value="Aldolase_TIM"/>
</dbReference>
<evidence type="ECO:0000256" key="10">
    <source>
        <dbReference type="RuleBase" id="RU003657"/>
    </source>
</evidence>
<dbReference type="HAMAP" id="MF_01014">
    <property type="entry name" value="HisA"/>
    <property type="match status" value="1"/>
</dbReference>
<evidence type="ECO:0000256" key="8">
    <source>
        <dbReference type="ARBA" id="ARBA00023235"/>
    </source>
</evidence>
<evidence type="ECO:0000256" key="7">
    <source>
        <dbReference type="ARBA" id="ARBA00023102"/>
    </source>
</evidence>
<dbReference type="GO" id="GO:0005737">
    <property type="term" value="C:cytoplasm"/>
    <property type="evidence" value="ECO:0007669"/>
    <property type="project" value="UniProtKB-SubCell"/>
</dbReference>
<reference evidence="12 13" key="1">
    <citation type="journal article" date="2013" name="BMC Genomics">
        <title>Comparative analysis of genome sequences from four strains of the Buchnera aphidicola Mp endosymbion of the green peach aphid, Myzus persicae.</title>
        <authorList>
            <person name="Jiang Z."/>
            <person name="Jones D.H."/>
            <person name="Khuri S."/>
            <person name="Tsinoremas N.F."/>
            <person name="Wyss T."/>
            <person name="Jander G."/>
            <person name="Wilson A.C."/>
        </authorList>
    </citation>
    <scope>NUCLEOTIDE SEQUENCE [LARGE SCALE GENOMIC DNA]</scope>
    <source>
        <strain evidence="13">str. USDA (Myzus persicae)</strain>
    </source>
</reference>
<dbReference type="CDD" id="cd04732">
    <property type="entry name" value="HisA"/>
    <property type="match status" value="1"/>
</dbReference>
<evidence type="ECO:0000256" key="4">
    <source>
        <dbReference type="ARBA" id="ARBA00009667"/>
    </source>
</evidence>
<dbReference type="Pfam" id="PF00977">
    <property type="entry name" value="His_biosynth"/>
    <property type="match status" value="1"/>
</dbReference>
<evidence type="ECO:0000256" key="5">
    <source>
        <dbReference type="ARBA" id="ARBA00022490"/>
    </source>
</evidence>
<evidence type="ECO:0000256" key="1">
    <source>
        <dbReference type="ARBA" id="ARBA00000901"/>
    </source>
</evidence>
<feature type="active site" description="Proton acceptor" evidence="9">
    <location>
        <position position="7"/>
    </location>
</feature>
<dbReference type="GO" id="GO:0000105">
    <property type="term" value="P:L-histidine biosynthetic process"/>
    <property type="evidence" value="ECO:0007669"/>
    <property type="project" value="UniProtKB-UniRule"/>
</dbReference>
<sequence>MIIPAFDFINGQAVRLYQGDYSNKKKYDVNLKRYLEEYKLKGVKIIHLVDLDGARNSKNRQLKLFKNILSYTTIPLQIGGGIRSVEDINMFLDLGAKRIVIGSSIINNKVEVKKWLKIYGSDAIVLALDVNIDSYNNKVICINGWREKSKITLEQIIEYFSPYGLKHVLCTDISKDGTLLGPNIELYKEISNSFQHIKFQASGGIGTLQDIISLRKTKITSVIIGRSLLEKKFRIEEALKCWQNGS</sequence>
<dbReference type="GO" id="GO:0000162">
    <property type="term" value="P:L-tryptophan biosynthetic process"/>
    <property type="evidence" value="ECO:0007669"/>
    <property type="project" value="TreeGrafter"/>
</dbReference>
<evidence type="ECO:0000256" key="3">
    <source>
        <dbReference type="ARBA" id="ARBA00005133"/>
    </source>
</evidence>
<comment type="pathway">
    <text evidence="3 9 11">Amino-acid biosynthesis; L-histidine biosynthesis; L-histidine from 5-phospho-alpha-D-ribose 1-diphosphate: step 4/9.</text>
</comment>
<dbReference type="RefSeq" id="WP_025368751.1">
    <property type="nucleotide sequence ID" value="NZ_CP002697.1"/>
</dbReference>
<organism evidence="12 13">
    <name type="scientific">Buchnera aphidicola str. USDA</name>
    <name type="common">Myzus persicae</name>
    <dbReference type="NCBI Taxonomy" id="1009856"/>
    <lineage>
        <taxon>Bacteria</taxon>
        <taxon>Pseudomonadati</taxon>
        <taxon>Pseudomonadota</taxon>
        <taxon>Gammaproteobacteria</taxon>
        <taxon>Enterobacterales</taxon>
        <taxon>Erwiniaceae</taxon>
        <taxon>Buchnera</taxon>
    </lineage>
</organism>
<dbReference type="UniPathway" id="UPA00031">
    <property type="reaction ID" value="UER00009"/>
</dbReference>
<comment type="subcellular location">
    <subcellularLocation>
        <location evidence="2 9 11">Cytoplasm</location>
    </subcellularLocation>
</comment>
<protein>
    <recommendedName>
        <fullName evidence="9 11">1-(5-phosphoribosyl)-5-[(5-phosphoribosylamino)methylideneamino] imidazole-4-carboxamide isomerase</fullName>
        <ecNumber evidence="9 11">5.3.1.16</ecNumber>
    </recommendedName>
    <alternativeName>
        <fullName evidence="9">Phosphoribosylformimino-5-aminoimidazole carboxamide ribotide isomerase</fullName>
    </alternativeName>
</protein>
<keyword evidence="6 9" id="KW-0028">Amino-acid biosynthesis</keyword>
<evidence type="ECO:0000313" key="13">
    <source>
        <dbReference type="Proteomes" id="UP000019087"/>
    </source>
</evidence>
<evidence type="ECO:0000256" key="6">
    <source>
        <dbReference type="ARBA" id="ARBA00022605"/>
    </source>
</evidence>
<evidence type="ECO:0000313" key="12">
    <source>
        <dbReference type="EMBL" id="AHG60265.1"/>
    </source>
</evidence>